<sequence length="736" mass="84304">MEDKSGLLWLGTYSGISIFDSKTNINYYKHDPNPEDKTSISDNMVSGIYKDNDGVLWVGTNSEGVTVLNREKEKTYYIKRKDGLSSNKVYDIKGKGDLIVISTDDGLNVINKKEKTLKVYNKDNGLKNSNVRSVLIDDDDKVWLGTTEGVVILNIGTGEIIDMSSLSSKYNVEDKLNGCIYKDSNGIYWIGYFLDGGLLKFNPKTQKTKLYRMIEKNSHSISNNSVRVINEDKQGNLWIGTNYGLNKFNPKTEKFEVYTMEDGLPNNTIYGIVIDKSDHIWASTNYGLSKFDYKKNEFTNFDIVDGLQGREFNGKSFHISDDGEIFFGGTNGLNSFRCEELKKKKYYIDLSIGDIYVNEKRYNSIEDVNFKFSENNISIEMFLPYYKNMRDTKYYYKIEGVDKDFKDVKGNKLNLVNLNPGHYTLKLKAVNNNVAESSEKTIEFNIKPPIWKSKTAMVIYCVICILAILYYDSKVKLLDSMVNKRTKALTKEIEKNEKLFNKVLSLEKKKNSYFVNLSHELRTPLNVISSTEQLISIMIDKKGLSKDNLKYHMSVINKNAERLLELITNLMDIEKIEYGKYKINKTKQDIVEVIENEALRLKNHVECKGIELIIDPEIEEKTVSFDKIEIKRCIENLISNAVKYTPEGGTIELGIKDHINEVEIYVKDNGIGIDEEHKKIIFDRFRQVVDANEEIQNSSGLGLTITKEIVNLHGGEIYIESEFGKGSKFIIILPIE</sequence>
<dbReference type="SUPFAM" id="SSF101898">
    <property type="entry name" value="NHL repeat"/>
    <property type="match status" value="1"/>
</dbReference>
<dbReference type="Proteomes" id="UP001239169">
    <property type="component" value="Chromosome"/>
</dbReference>
<dbReference type="EC" id="2.7.13.3" evidence="2"/>
<dbReference type="EMBL" id="CP124685">
    <property type="protein sequence ID" value="WGX75593.1"/>
    <property type="molecule type" value="Genomic_DNA"/>
</dbReference>
<dbReference type="Pfam" id="PF07494">
    <property type="entry name" value="Reg_prop"/>
    <property type="match status" value="4"/>
</dbReference>
<dbReference type="SMART" id="SM00388">
    <property type="entry name" value="HisKA"/>
    <property type="match status" value="1"/>
</dbReference>
<dbReference type="SUPFAM" id="SSF55874">
    <property type="entry name" value="ATPase domain of HSP90 chaperone/DNA topoisomerase II/histidine kinase"/>
    <property type="match status" value="1"/>
</dbReference>
<name>A0ABY8R3L2_PARBF</name>
<dbReference type="InterPro" id="IPR013783">
    <property type="entry name" value="Ig-like_fold"/>
</dbReference>
<evidence type="ECO:0000313" key="8">
    <source>
        <dbReference type="Proteomes" id="UP001239169"/>
    </source>
</evidence>
<keyword evidence="7" id="KW-0547">Nucleotide-binding</keyword>
<evidence type="ECO:0000256" key="5">
    <source>
        <dbReference type="ARBA" id="ARBA00023012"/>
    </source>
</evidence>
<keyword evidence="4" id="KW-0808">Transferase</keyword>
<dbReference type="InterPro" id="IPR011123">
    <property type="entry name" value="Y_Y_Y"/>
</dbReference>
<comment type="catalytic activity">
    <reaction evidence="1">
        <text>ATP + protein L-histidine = ADP + protein N-phospho-L-histidine.</text>
        <dbReference type="EC" id="2.7.13.3"/>
    </reaction>
</comment>
<organism evidence="7 8">
    <name type="scientific">Paraclostridium bifermentans</name>
    <name type="common">Clostridium bifermentans</name>
    <dbReference type="NCBI Taxonomy" id="1490"/>
    <lineage>
        <taxon>Bacteria</taxon>
        <taxon>Bacillati</taxon>
        <taxon>Bacillota</taxon>
        <taxon>Clostridia</taxon>
        <taxon>Peptostreptococcales</taxon>
        <taxon>Peptostreptococcaceae</taxon>
        <taxon>Paraclostridium</taxon>
    </lineage>
</organism>
<dbReference type="InterPro" id="IPR011110">
    <property type="entry name" value="Reg_prop"/>
</dbReference>
<dbReference type="Gene3D" id="2.60.40.10">
    <property type="entry name" value="Immunoglobulins"/>
    <property type="match status" value="1"/>
</dbReference>
<dbReference type="InterPro" id="IPR015943">
    <property type="entry name" value="WD40/YVTN_repeat-like_dom_sf"/>
</dbReference>
<feature type="domain" description="Histidine kinase" evidence="6">
    <location>
        <begin position="516"/>
        <end position="736"/>
    </location>
</feature>
<dbReference type="Gene3D" id="3.30.565.10">
    <property type="entry name" value="Histidine kinase-like ATPase, C-terminal domain"/>
    <property type="match status" value="1"/>
</dbReference>
<dbReference type="GO" id="GO:0005524">
    <property type="term" value="F:ATP binding"/>
    <property type="evidence" value="ECO:0007669"/>
    <property type="project" value="UniProtKB-KW"/>
</dbReference>
<dbReference type="InterPro" id="IPR036097">
    <property type="entry name" value="HisK_dim/P_sf"/>
</dbReference>
<gene>
    <name evidence="7" type="ORF">QJS64_16800</name>
</gene>
<dbReference type="CDD" id="cd00075">
    <property type="entry name" value="HATPase"/>
    <property type="match status" value="1"/>
</dbReference>
<dbReference type="InterPro" id="IPR036890">
    <property type="entry name" value="HATPase_C_sf"/>
</dbReference>
<evidence type="ECO:0000259" key="6">
    <source>
        <dbReference type="PROSITE" id="PS50109"/>
    </source>
</evidence>
<dbReference type="SMART" id="SM00387">
    <property type="entry name" value="HATPase_c"/>
    <property type="match status" value="1"/>
</dbReference>
<dbReference type="Gene3D" id="2.130.10.10">
    <property type="entry name" value="YVTN repeat-like/Quinoprotein amine dehydrogenase"/>
    <property type="match status" value="1"/>
</dbReference>
<evidence type="ECO:0000256" key="1">
    <source>
        <dbReference type="ARBA" id="ARBA00000085"/>
    </source>
</evidence>
<evidence type="ECO:0000256" key="4">
    <source>
        <dbReference type="ARBA" id="ARBA00022777"/>
    </source>
</evidence>
<keyword evidence="5" id="KW-0902">Two-component regulatory system</keyword>
<accession>A0ABY8R3L2</accession>
<protein>
    <recommendedName>
        <fullName evidence="2">histidine kinase</fullName>
        <ecNumber evidence="2">2.7.13.3</ecNumber>
    </recommendedName>
</protein>
<dbReference type="Pfam" id="PF07495">
    <property type="entry name" value="Y_Y_Y"/>
    <property type="match status" value="1"/>
</dbReference>
<dbReference type="Pfam" id="PF00512">
    <property type="entry name" value="HisKA"/>
    <property type="match status" value="1"/>
</dbReference>
<evidence type="ECO:0000256" key="3">
    <source>
        <dbReference type="ARBA" id="ARBA00022553"/>
    </source>
</evidence>
<proteinExistence type="predicted"/>
<dbReference type="PRINTS" id="PR00344">
    <property type="entry name" value="BCTRLSENSOR"/>
</dbReference>
<dbReference type="InterPro" id="IPR003594">
    <property type="entry name" value="HATPase_dom"/>
</dbReference>
<evidence type="ECO:0000313" key="7">
    <source>
        <dbReference type="EMBL" id="WGX75593.1"/>
    </source>
</evidence>
<evidence type="ECO:0000256" key="2">
    <source>
        <dbReference type="ARBA" id="ARBA00012438"/>
    </source>
</evidence>
<dbReference type="PANTHER" id="PTHR43547:SF2">
    <property type="entry name" value="HYBRID SIGNAL TRANSDUCTION HISTIDINE KINASE C"/>
    <property type="match status" value="1"/>
</dbReference>
<keyword evidence="3" id="KW-0597">Phosphoprotein</keyword>
<dbReference type="InterPro" id="IPR005467">
    <property type="entry name" value="His_kinase_dom"/>
</dbReference>
<keyword evidence="7" id="KW-0067">ATP-binding</keyword>
<dbReference type="InterPro" id="IPR003661">
    <property type="entry name" value="HisK_dim/P_dom"/>
</dbReference>
<keyword evidence="8" id="KW-1185">Reference proteome</keyword>
<dbReference type="Pfam" id="PF02518">
    <property type="entry name" value="HATPase_c"/>
    <property type="match status" value="1"/>
</dbReference>
<dbReference type="SUPFAM" id="SSF47384">
    <property type="entry name" value="Homodimeric domain of signal transducing histidine kinase"/>
    <property type="match status" value="1"/>
</dbReference>
<keyword evidence="4" id="KW-0418">Kinase</keyword>
<dbReference type="SUPFAM" id="SSF63829">
    <property type="entry name" value="Calcium-dependent phosphotriesterase"/>
    <property type="match status" value="1"/>
</dbReference>
<dbReference type="PANTHER" id="PTHR43547">
    <property type="entry name" value="TWO-COMPONENT HISTIDINE KINASE"/>
    <property type="match status" value="1"/>
</dbReference>
<dbReference type="InterPro" id="IPR004358">
    <property type="entry name" value="Sig_transdc_His_kin-like_C"/>
</dbReference>
<reference evidence="7 8" key="1">
    <citation type="submission" date="2023-04" db="EMBL/GenBank/DDBJ databases">
        <title>Bacteria Genome Submission.</title>
        <authorList>
            <person name="Isaac P."/>
        </authorList>
    </citation>
    <scope>NUCLEOTIDE SEQUENCE [LARGE SCALE GENOMIC DNA]</scope>
    <source>
        <strain evidence="7 8">SampleS7P1</strain>
    </source>
</reference>
<dbReference type="PROSITE" id="PS50109">
    <property type="entry name" value="HIS_KIN"/>
    <property type="match status" value="1"/>
</dbReference>
<dbReference type="CDD" id="cd00082">
    <property type="entry name" value="HisKA"/>
    <property type="match status" value="1"/>
</dbReference>
<dbReference type="Gene3D" id="1.10.287.130">
    <property type="match status" value="1"/>
</dbReference>